<dbReference type="CDD" id="cd00448">
    <property type="entry name" value="YjgF_YER057c_UK114_family"/>
    <property type="match status" value="1"/>
</dbReference>
<organism evidence="1 2">
    <name type="scientific">Pseudomonas fluorescens</name>
    <dbReference type="NCBI Taxonomy" id="294"/>
    <lineage>
        <taxon>Bacteria</taxon>
        <taxon>Pseudomonadati</taxon>
        <taxon>Pseudomonadota</taxon>
        <taxon>Gammaproteobacteria</taxon>
        <taxon>Pseudomonadales</taxon>
        <taxon>Pseudomonadaceae</taxon>
        <taxon>Pseudomonas</taxon>
    </lineage>
</organism>
<name>A0A0D0PHV1_PSEFL</name>
<accession>A0A0D0PHV1</accession>
<proteinExistence type="predicted"/>
<reference evidence="1 2" key="1">
    <citation type="submission" date="2015-01" db="EMBL/GenBank/DDBJ databases">
        <title>Draft Genome Sequence of the Biocontrol and Plant Growth-Promoting Rhizobacteria (PGPR) Pseudomonas fluorescens UM270.</title>
        <authorList>
            <person name="Hernandez-Salmeron J.E."/>
            <person name="Santoyo G."/>
            <person name="Moreno-Hagelsieb G."/>
            <person name="Hernandez-Leon R."/>
        </authorList>
    </citation>
    <scope>NUCLEOTIDE SEQUENCE [LARGE SCALE GENOMIC DNA]</scope>
    <source>
        <strain evidence="1 2">UM270</strain>
    </source>
</reference>
<evidence type="ECO:0000313" key="1">
    <source>
        <dbReference type="EMBL" id="KIQ60132.1"/>
    </source>
</evidence>
<dbReference type="Proteomes" id="UP000032101">
    <property type="component" value="Unassembled WGS sequence"/>
</dbReference>
<dbReference type="EMBL" id="JXNZ01000044">
    <property type="protein sequence ID" value="KIQ60132.1"/>
    <property type="molecule type" value="Genomic_DNA"/>
</dbReference>
<protein>
    <submittedName>
        <fullName evidence="1">Uncharacterized protein</fullName>
    </submittedName>
</protein>
<dbReference type="PATRIC" id="fig|294.124.peg.1443"/>
<sequence length="61" mass="6401">MAGEIDLIHTPQPAAPGRHYPQAVVPVPALHLGYLIEIEALAGVPEGTYSPSPHGPIEHTS</sequence>
<dbReference type="OrthoDB" id="9803101at2"/>
<comment type="caution">
    <text evidence="1">The sequence shown here is derived from an EMBL/GenBank/DDBJ whole genome shotgun (WGS) entry which is preliminary data.</text>
</comment>
<dbReference type="AlphaFoldDB" id="A0A0D0PHV1"/>
<evidence type="ECO:0000313" key="2">
    <source>
        <dbReference type="Proteomes" id="UP000032101"/>
    </source>
</evidence>
<dbReference type="RefSeq" id="WP_042729093.1">
    <property type="nucleotide sequence ID" value="NZ_JXNZ01000044.1"/>
</dbReference>
<gene>
    <name evidence="1" type="ORF">RL74_07035</name>
</gene>